<dbReference type="GeneID" id="94843537"/>
<organism evidence="3 4">
    <name type="scientific">Tritrichomonas foetus</name>
    <dbReference type="NCBI Taxonomy" id="1144522"/>
    <lineage>
        <taxon>Eukaryota</taxon>
        <taxon>Metamonada</taxon>
        <taxon>Parabasalia</taxon>
        <taxon>Tritrichomonadida</taxon>
        <taxon>Tritrichomonadidae</taxon>
        <taxon>Tritrichomonas</taxon>
    </lineage>
</organism>
<comment type="caution">
    <text evidence="3">The sequence shown here is derived from an EMBL/GenBank/DDBJ whole genome shotgun (WGS) entry which is preliminary data.</text>
</comment>
<dbReference type="EMBL" id="MLAK01000959">
    <property type="protein sequence ID" value="OHT00371.1"/>
    <property type="molecule type" value="Genomic_DNA"/>
</dbReference>
<name>A0A1J4JMS4_9EUKA</name>
<evidence type="ECO:0000313" key="3">
    <source>
        <dbReference type="EMBL" id="OHT00371.1"/>
    </source>
</evidence>
<dbReference type="InterPro" id="IPR050722">
    <property type="entry name" value="Pyruvate:ferred/Flavod_OxRd"/>
</dbReference>
<reference evidence="3" key="1">
    <citation type="submission" date="2016-10" db="EMBL/GenBank/DDBJ databases">
        <authorList>
            <person name="Benchimol M."/>
            <person name="Almeida L.G."/>
            <person name="Vasconcelos A.T."/>
            <person name="Perreira-Neves A."/>
            <person name="Rosa I.A."/>
            <person name="Tasca T."/>
            <person name="Bogo M.R."/>
            <person name="de Souza W."/>
        </authorList>
    </citation>
    <scope>NUCLEOTIDE SEQUENCE [LARGE SCALE GENOMIC DNA]</scope>
    <source>
        <strain evidence="3">K</strain>
    </source>
</reference>
<proteinExistence type="predicted"/>
<evidence type="ECO:0000256" key="1">
    <source>
        <dbReference type="ARBA" id="ARBA00023002"/>
    </source>
</evidence>
<sequence>MYPVCNELKEGATFVLNSSATNAKEVEKYLPPHLRRQLYDKKAKIYLVDATKIAINAGIPGRINLIMQAVFFQLSNVLDINQAIQLLKDSVKKSYGHQGEKVINSNINAIDQALSGINKIEIPEEWSKNSAIAPSRFANAKASDDMKKSIFPIFELKGSEMNPSDFLNVYSSLESSMMGSSKFEKRGIATSLPVWNADKCVQCNSCAV</sequence>
<dbReference type="AlphaFoldDB" id="A0A1J4JMS4"/>
<dbReference type="Gene3D" id="3.30.70.20">
    <property type="match status" value="1"/>
</dbReference>
<dbReference type="PANTHER" id="PTHR32154:SF0">
    <property type="entry name" value="PYRUVATE-FLAVODOXIN OXIDOREDUCTASE-RELATED"/>
    <property type="match status" value="1"/>
</dbReference>
<protein>
    <recommendedName>
        <fullName evidence="2">Pyruvate/ketoisovalerate oxidoreductase catalytic domain-containing protein</fullName>
    </recommendedName>
</protein>
<gene>
    <name evidence="3" type="ORF">TRFO_33025</name>
</gene>
<dbReference type="VEuPathDB" id="TrichDB:TRFO_33025"/>
<dbReference type="SUPFAM" id="SSF53323">
    <property type="entry name" value="Pyruvate-ferredoxin oxidoreductase, PFOR, domain III"/>
    <property type="match status" value="1"/>
</dbReference>
<dbReference type="PANTHER" id="PTHR32154">
    <property type="entry name" value="PYRUVATE-FLAVODOXIN OXIDOREDUCTASE-RELATED"/>
    <property type="match status" value="1"/>
</dbReference>
<dbReference type="Gene3D" id="3.40.920.10">
    <property type="entry name" value="Pyruvate-ferredoxin oxidoreductase, PFOR, domain III"/>
    <property type="match status" value="1"/>
</dbReference>
<dbReference type="InterPro" id="IPR002869">
    <property type="entry name" value="Pyrv_flavodox_OxRed_cen"/>
</dbReference>
<evidence type="ECO:0000259" key="2">
    <source>
        <dbReference type="Pfam" id="PF01558"/>
    </source>
</evidence>
<feature type="domain" description="Pyruvate/ketoisovalerate oxidoreductase catalytic" evidence="2">
    <location>
        <begin position="4"/>
        <end position="114"/>
    </location>
</feature>
<dbReference type="Proteomes" id="UP000179807">
    <property type="component" value="Unassembled WGS sequence"/>
</dbReference>
<accession>A0A1J4JMS4</accession>
<dbReference type="RefSeq" id="XP_068353507.1">
    <property type="nucleotide sequence ID" value="XM_068508833.1"/>
</dbReference>
<dbReference type="InterPro" id="IPR019752">
    <property type="entry name" value="Pyrv/ketoisovalerate_OxRed_cat"/>
</dbReference>
<keyword evidence="4" id="KW-1185">Reference proteome</keyword>
<dbReference type="GO" id="GO:0016903">
    <property type="term" value="F:oxidoreductase activity, acting on the aldehyde or oxo group of donors"/>
    <property type="evidence" value="ECO:0007669"/>
    <property type="project" value="InterPro"/>
</dbReference>
<evidence type="ECO:0000313" key="4">
    <source>
        <dbReference type="Proteomes" id="UP000179807"/>
    </source>
</evidence>
<dbReference type="GO" id="GO:0006979">
    <property type="term" value="P:response to oxidative stress"/>
    <property type="evidence" value="ECO:0007669"/>
    <property type="project" value="TreeGrafter"/>
</dbReference>
<keyword evidence="1" id="KW-0560">Oxidoreductase</keyword>
<dbReference type="OrthoDB" id="10266888at2759"/>
<dbReference type="Pfam" id="PF01558">
    <property type="entry name" value="POR"/>
    <property type="match status" value="1"/>
</dbReference>